<dbReference type="Gene3D" id="4.10.1080.10">
    <property type="entry name" value="TSP type-3 repeat"/>
    <property type="match status" value="1"/>
</dbReference>
<comment type="caution">
    <text evidence="3">The sequence shown here is derived from an EMBL/GenBank/DDBJ whole genome shotgun (WGS) entry which is preliminary data.</text>
</comment>
<dbReference type="Proteomes" id="UP000235005">
    <property type="component" value="Unassembled WGS sequence"/>
</dbReference>
<dbReference type="GO" id="GO:0005509">
    <property type="term" value="F:calcium ion binding"/>
    <property type="evidence" value="ECO:0007669"/>
    <property type="project" value="InterPro"/>
</dbReference>
<evidence type="ECO:0000256" key="1">
    <source>
        <dbReference type="ARBA" id="ARBA00022729"/>
    </source>
</evidence>
<dbReference type="OrthoDB" id="9800417at2"/>
<dbReference type="InterPro" id="IPR003367">
    <property type="entry name" value="Thrombospondin_3-like_rpt"/>
</dbReference>
<accession>A0A2N5X193</accession>
<keyword evidence="4" id="KW-1185">Reference proteome</keyword>
<reference evidence="3 4" key="1">
    <citation type="submission" date="2018-01" db="EMBL/GenBank/DDBJ databases">
        <title>The draft genome sequence of Halioglobus lutimaris HF004.</title>
        <authorList>
            <person name="Du Z.-J."/>
            <person name="Shi M.-J."/>
        </authorList>
    </citation>
    <scope>NUCLEOTIDE SEQUENCE [LARGE SCALE GENOMIC DNA]</scope>
    <source>
        <strain evidence="3 4">HF004</strain>
    </source>
</reference>
<dbReference type="AlphaFoldDB" id="A0A2N5X193"/>
<organism evidence="3 4">
    <name type="scientific">Pseudohalioglobus lutimaris</name>
    <dbReference type="NCBI Taxonomy" id="1737061"/>
    <lineage>
        <taxon>Bacteria</taxon>
        <taxon>Pseudomonadati</taxon>
        <taxon>Pseudomonadota</taxon>
        <taxon>Gammaproteobacteria</taxon>
        <taxon>Cellvibrionales</taxon>
        <taxon>Halieaceae</taxon>
        <taxon>Pseudohalioglobus</taxon>
    </lineage>
</organism>
<gene>
    <name evidence="3" type="ORF">C0039_13195</name>
</gene>
<sequence length="211" mass="22914">MTSSAGDGDYAAIFVNSTNIWKQLLNDEMLGVWRKSGPIPLTGLSGDVKIYISLKGTNDKNAEFKIKNIKFLNTNIDNDWDDDGVLNDSDNCPEISNSEQQDFDLDSSGDVCDPDDDNDFVLDDIDVCPNTVAPETVPTQTSGLGKNRWALLDATGEFTQAPPKQGRAGLFTTTATKGCSCEQIIVALNLGRGHIKKGCSTGAIEEWINLY</sequence>
<proteinExistence type="predicted"/>
<keyword evidence="2" id="KW-0106">Calcium</keyword>
<dbReference type="PANTHER" id="PTHR10199">
    <property type="entry name" value="THROMBOSPONDIN"/>
    <property type="match status" value="1"/>
</dbReference>
<protein>
    <submittedName>
        <fullName evidence="3">Uncharacterized protein</fullName>
    </submittedName>
</protein>
<evidence type="ECO:0000313" key="3">
    <source>
        <dbReference type="EMBL" id="PLW68252.1"/>
    </source>
</evidence>
<evidence type="ECO:0000313" key="4">
    <source>
        <dbReference type="Proteomes" id="UP000235005"/>
    </source>
</evidence>
<name>A0A2N5X193_9GAMM</name>
<dbReference type="InterPro" id="IPR028974">
    <property type="entry name" value="TSP_type-3_rpt"/>
</dbReference>
<keyword evidence="1" id="KW-0732">Signal</keyword>
<dbReference type="SUPFAM" id="SSF103647">
    <property type="entry name" value="TSP type-3 repeat"/>
    <property type="match status" value="1"/>
</dbReference>
<dbReference type="EMBL" id="PKUS01000018">
    <property type="protein sequence ID" value="PLW68252.1"/>
    <property type="molecule type" value="Genomic_DNA"/>
</dbReference>
<dbReference type="Pfam" id="PF02412">
    <property type="entry name" value="TSP_3"/>
    <property type="match status" value="2"/>
</dbReference>
<dbReference type="PANTHER" id="PTHR10199:SF100">
    <property type="entry name" value="THROMBOSPONDIN, ISOFORM A"/>
    <property type="match status" value="1"/>
</dbReference>
<evidence type="ECO:0000256" key="2">
    <source>
        <dbReference type="ARBA" id="ARBA00022837"/>
    </source>
</evidence>
<dbReference type="GO" id="GO:0007155">
    <property type="term" value="P:cell adhesion"/>
    <property type="evidence" value="ECO:0007669"/>
    <property type="project" value="InterPro"/>
</dbReference>